<dbReference type="STRING" id="282301.A0A267GG80"/>
<evidence type="ECO:0000313" key="4">
    <source>
        <dbReference type="Proteomes" id="UP000215902"/>
    </source>
</evidence>
<feature type="compositionally biased region" description="Basic and acidic residues" evidence="1">
    <location>
        <begin position="14"/>
        <end position="26"/>
    </location>
</feature>
<evidence type="ECO:0000259" key="2">
    <source>
        <dbReference type="Pfam" id="PF13676"/>
    </source>
</evidence>
<feature type="region of interest" description="Disordered" evidence="1">
    <location>
        <begin position="1"/>
        <end position="35"/>
    </location>
</feature>
<dbReference type="AlphaFoldDB" id="A0A267GG80"/>
<dbReference type="EMBL" id="NIVC01000350">
    <property type="protein sequence ID" value="PAA85050.1"/>
    <property type="molecule type" value="Genomic_DNA"/>
</dbReference>
<feature type="non-terminal residue" evidence="3">
    <location>
        <position position="1"/>
    </location>
</feature>
<reference evidence="3 4" key="1">
    <citation type="submission" date="2017-06" db="EMBL/GenBank/DDBJ databases">
        <title>A platform for efficient transgenesis in Macrostomum lignano, a flatworm model organism for stem cell research.</title>
        <authorList>
            <person name="Berezikov E."/>
        </authorList>
    </citation>
    <scope>NUCLEOTIDE SEQUENCE [LARGE SCALE GENOMIC DNA]</scope>
    <source>
        <strain evidence="3">DV1</strain>
        <tissue evidence="3">Whole organism</tissue>
    </source>
</reference>
<dbReference type="InterPro" id="IPR000157">
    <property type="entry name" value="TIR_dom"/>
</dbReference>
<feature type="compositionally biased region" description="Low complexity" evidence="1">
    <location>
        <begin position="455"/>
        <end position="472"/>
    </location>
</feature>
<feature type="compositionally biased region" description="Pro residues" evidence="1">
    <location>
        <begin position="429"/>
        <end position="454"/>
    </location>
</feature>
<dbReference type="SUPFAM" id="SSF48371">
    <property type="entry name" value="ARM repeat"/>
    <property type="match status" value="1"/>
</dbReference>
<dbReference type="InterPro" id="IPR016024">
    <property type="entry name" value="ARM-type_fold"/>
</dbReference>
<gene>
    <name evidence="3" type="ORF">BOX15_Mlig011805g1</name>
</gene>
<dbReference type="Gene3D" id="1.25.10.10">
    <property type="entry name" value="Leucine-rich Repeat Variant"/>
    <property type="match status" value="1"/>
</dbReference>
<protein>
    <recommendedName>
        <fullName evidence="2">TIR domain-containing protein</fullName>
    </recommendedName>
</protein>
<dbReference type="Pfam" id="PF13676">
    <property type="entry name" value="TIR_2"/>
    <property type="match status" value="1"/>
</dbReference>
<dbReference type="OrthoDB" id="2148946at2759"/>
<name>A0A267GG80_9PLAT</name>
<feature type="region of interest" description="Disordered" evidence="1">
    <location>
        <begin position="384"/>
        <end position="473"/>
    </location>
</feature>
<evidence type="ECO:0000256" key="1">
    <source>
        <dbReference type="SAM" id="MobiDB-lite"/>
    </source>
</evidence>
<accession>A0A267GG80</accession>
<dbReference type="InterPro" id="IPR035897">
    <property type="entry name" value="Toll_tir_struct_dom_sf"/>
</dbReference>
<dbReference type="PANTHER" id="PTHR46270">
    <property type="entry name" value="ARMADILLO-TYPE FOLD-RELATED"/>
    <property type="match status" value="1"/>
</dbReference>
<dbReference type="PANTHER" id="PTHR46270:SF2">
    <property type="entry name" value="TIR DOMAIN-CONTAINING PROTEIN"/>
    <property type="match status" value="1"/>
</dbReference>
<evidence type="ECO:0000313" key="3">
    <source>
        <dbReference type="EMBL" id="PAA85050.1"/>
    </source>
</evidence>
<comment type="caution">
    <text evidence="3">The sequence shown here is derived from an EMBL/GenBank/DDBJ whole genome shotgun (WGS) entry which is preliminary data.</text>
</comment>
<dbReference type="SUPFAM" id="SSF52200">
    <property type="entry name" value="Toll/Interleukin receptor TIR domain"/>
    <property type="match status" value="1"/>
</dbReference>
<sequence>TTTDGIMSDSEAEEVLRPEQTSKADADAEADPQASLESLKRNTLNRNLDSISKVQQYLVDGETETAKFRNQVLKLTQNYYIKSSRLSEAEIVELREQKAVAVVEADGLMERLCQLAYEAFEAERKTHFTHPDGAIKKEPLNLMSYVMTLCQNYSDQSEQFALALSKNQWVLKLCSEMQRDWADDHLADKLPDLVNKRLRQSLSVVYNMLFKGNSEIFFNLVDYHFVDTAQPYLKSGSDRFRFSAYLVLVFSCNEEEASRLLINEKSLVTFLVENLSSAHRHSSRRSNGYHVIELAKCAYQFTKNEDNKDILLECKILPVLSDMLQSPPERSDEVSMALKIILSMSFNSACSSNIKEICGPELRSLRSNPQWKSNRDLEAIQYNTEEVYTTDGPFIPDDDNERGDLRDVPLPRQRSVKQNLQLGQSTDLPPAPPPPPSAPPPTGSSAAKPPPPQPTGASAAAVAQPQAPGSAGETAGHVMISYHQHSSGEFVRWICPQLKEQNFKVWVDFEQMQDSTLDCMAKAVEGSAAVLMCVCKGYKESDFCRMEAEYAVRRRKQLVPLLLEHKYKPDGWLGFIMGTQLYYNFSRNKEESFAKLVGYLKQSVLKSPDESIAPVTQPVQTATPPKPRPPPEPAYTKWTSEEVLNWLLENKLPSHLEPFKLEGRHLLFLLKMKSQAPEAFYRLLEKSLRLTLFHQLYDFVEALERL</sequence>
<proteinExistence type="predicted"/>
<feature type="compositionally biased region" description="Polar residues" evidence="1">
    <location>
        <begin position="416"/>
        <end position="427"/>
    </location>
</feature>
<dbReference type="Gene3D" id="3.40.50.10140">
    <property type="entry name" value="Toll/interleukin-1 receptor homology (TIR) domain"/>
    <property type="match status" value="1"/>
</dbReference>
<feature type="domain" description="TIR" evidence="2">
    <location>
        <begin position="478"/>
        <end position="597"/>
    </location>
</feature>
<dbReference type="Proteomes" id="UP000215902">
    <property type="component" value="Unassembled WGS sequence"/>
</dbReference>
<dbReference type="GO" id="GO:0007165">
    <property type="term" value="P:signal transduction"/>
    <property type="evidence" value="ECO:0007669"/>
    <property type="project" value="InterPro"/>
</dbReference>
<keyword evidence="4" id="KW-1185">Reference proteome</keyword>
<dbReference type="InterPro" id="IPR011989">
    <property type="entry name" value="ARM-like"/>
</dbReference>
<organism evidence="3 4">
    <name type="scientific">Macrostomum lignano</name>
    <dbReference type="NCBI Taxonomy" id="282301"/>
    <lineage>
        <taxon>Eukaryota</taxon>
        <taxon>Metazoa</taxon>
        <taxon>Spiralia</taxon>
        <taxon>Lophotrochozoa</taxon>
        <taxon>Platyhelminthes</taxon>
        <taxon>Rhabditophora</taxon>
        <taxon>Macrostomorpha</taxon>
        <taxon>Macrostomida</taxon>
        <taxon>Macrostomidae</taxon>
        <taxon>Macrostomum</taxon>
    </lineage>
</organism>